<dbReference type="PRINTS" id="PR00150">
    <property type="entry name" value="PEPCARBXLASE"/>
</dbReference>
<proteinExistence type="predicted"/>
<keyword evidence="4" id="KW-1185">Reference proteome</keyword>
<evidence type="ECO:0000256" key="1">
    <source>
        <dbReference type="ARBA" id="ARBA00003670"/>
    </source>
</evidence>
<dbReference type="GO" id="GO:0008964">
    <property type="term" value="F:phosphoenolpyruvate carboxylase activity"/>
    <property type="evidence" value="ECO:0007669"/>
    <property type="project" value="UniProtKB-EC"/>
</dbReference>
<protein>
    <recommendedName>
        <fullName evidence="2">Phosphoenolpyruvate carboxylase</fullName>
    </recommendedName>
</protein>
<reference evidence="4" key="1">
    <citation type="journal article" date="2019" name="Int. J. Syst. Evol. Microbiol.">
        <title>The Global Catalogue of Microorganisms (GCM) 10K type strain sequencing project: providing services to taxonomists for standard genome sequencing and annotation.</title>
        <authorList>
            <consortium name="The Broad Institute Genomics Platform"/>
            <consortium name="The Broad Institute Genome Sequencing Center for Infectious Disease"/>
            <person name="Wu L."/>
            <person name="Ma J."/>
        </authorList>
    </citation>
    <scope>NUCLEOTIDE SEQUENCE [LARGE SCALE GENOMIC DNA]</scope>
    <source>
        <strain evidence="4">CECT 7806</strain>
    </source>
</reference>
<dbReference type="PANTHER" id="PTHR30523">
    <property type="entry name" value="PHOSPHOENOLPYRUVATE CARBOXYLASE"/>
    <property type="match status" value="1"/>
</dbReference>
<evidence type="ECO:0000313" key="4">
    <source>
        <dbReference type="Proteomes" id="UP001244297"/>
    </source>
</evidence>
<sequence>MQHEPSREPDELEGHLLGLIEAARDQAREDPFRNPVLAVTLAITRRFDRNEISLGDLEGLFVRLRAAALTARAARLRAYVGLENEPAASSDPQAAIPARLVAAVPDRPESFEAFRGFINRIAFAVVFTAHPTFGMPRAVATLLAQAASLPDEAARAGLIARAAALSTRPDAPITLDVEFEQACAAANNGRLAVDAFNGALLDAARARWPESWTELTPRPFAIASWVGCDTDGRTDIGWWDTLRYRLISKRMQFDRVMRELPEIAACREVRALAEGALAAVNRQLAVAPRLGEKPSLEAVHRFALALIIERERAQTDASALISGLTKALEAAGDAADQRRIAVLRSGVATHGLSNALPHFRLNASQIHNAVRRVIDLEGEPTDAARRRSHLATIHALLNDVRPVAVDFGALAAERASAARLMMTIAQILKHVDGTHPVRFLIAETETGYTLLAALWLARHYGIADKLEITPLFETASALEQGIQVLDDALRNPHWRQYLKRIGRLTVQFGYSDSGRYVGQLAATFWIERLRLRITEMLVQNRLADIELAIFDTHGESIGRGAHPTSLRDRLAYLAPEDARDRARKAGIRVRLESSFQGTDGYLLYGTEALAQASVARIAEHVYALDVTEDDTFSDYALNDHPRRAEAGEDPIYSEPDFALEFFTAARQDMESLVDDPGYAAMLGTFGPSLIDRTGSRPVARQSDSGGPARITHPRQMRAIPNNAILHQLGFLANSLHGIGRAAQRGPDLFRDMRRDSVRFSRAFRLVQHAASVGDLDVLRAYIDTLDPAVWLERARRTQKDFRRDELVVIAGALERLDLASALRSLFGRLTRDWLALSAAAPDLPAMSARLTLLHALRLALIHRIWFLAVHIPGFRPQAGISREQLLERFLRLDIDGCLKLLDEIFPVTPDPTLGLNFGEPAGPRDVGTYEAEHANLFQPIRRMFDQAREISGIIQHEVGAFG</sequence>
<dbReference type="EMBL" id="JAUFPT010000005">
    <property type="protein sequence ID" value="MDN3569407.1"/>
    <property type="molecule type" value="Genomic_DNA"/>
</dbReference>
<comment type="caution">
    <text evidence="3">The sequence shown here is derived from an EMBL/GenBank/DDBJ whole genome shotgun (WGS) entry which is preliminary data.</text>
</comment>
<dbReference type="InterPro" id="IPR015813">
    <property type="entry name" value="Pyrv/PenolPyrv_kinase-like_dom"/>
</dbReference>
<dbReference type="RefSeq" id="WP_238289861.1">
    <property type="nucleotide sequence ID" value="NZ_BPQS01000018.1"/>
</dbReference>
<name>A0ABT8AHV2_9HYPH</name>
<gene>
    <name evidence="3" type="ORF">QWZ18_02070</name>
</gene>
<accession>A0ABT8AHV2</accession>
<dbReference type="Proteomes" id="UP001244297">
    <property type="component" value="Unassembled WGS sequence"/>
</dbReference>
<dbReference type="SUPFAM" id="SSF51621">
    <property type="entry name" value="Phosphoenolpyruvate/pyruvate domain"/>
    <property type="match status" value="1"/>
</dbReference>
<keyword evidence="3" id="KW-0456">Lyase</keyword>
<evidence type="ECO:0000313" key="3">
    <source>
        <dbReference type="EMBL" id="MDN3569407.1"/>
    </source>
</evidence>
<comment type="function">
    <text evidence="1">Forms oxaloacetate, a four-carbon dicarboxylic acid source for the tricarboxylic acid cycle.</text>
</comment>
<dbReference type="InterPro" id="IPR021135">
    <property type="entry name" value="PEP_COase"/>
</dbReference>
<dbReference type="PANTHER" id="PTHR30523:SF6">
    <property type="entry name" value="PHOSPHOENOLPYRUVATE CARBOXYLASE"/>
    <property type="match status" value="1"/>
</dbReference>
<dbReference type="Pfam" id="PF00311">
    <property type="entry name" value="PEPcase"/>
    <property type="match status" value="1"/>
</dbReference>
<evidence type="ECO:0000256" key="2">
    <source>
        <dbReference type="ARBA" id="ARBA00022419"/>
    </source>
</evidence>
<organism evidence="3 4">
    <name type="scientific">Methylobacterium longum</name>
    <dbReference type="NCBI Taxonomy" id="767694"/>
    <lineage>
        <taxon>Bacteria</taxon>
        <taxon>Pseudomonadati</taxon>
        <taxon>Pseudomonadota</taxon>
        <taxon>Alphaproteobacteria</taxon>
        <taxon>Hyphomicrobiales</taxon>
        <taxon>Methylobacteriaceae</taxon>
        <taxon>Methylobacterium</taxon>
    </lineage>
</organism>